<evidence type="ECO:0000313" key="4">
    <source>
        <dbReference type="Proteomes" id="UP000321234"/>
    </source>
</evidence>
<dbReference type="InterPro" id="IPR000835">
    <property type="entry name" value="HTH_MarR-typ"/>
</dbReference>
<dbReference type="PANTHER" id="PTHR33164">
    <property type="entry name" value="TRANSCRIPTIONAL REGULATOR, MARR FAMILY"/>
    <property type="match status" value="1"/>
</dbReference>
<name>A0A5C8ZIM2_9ACTN</name>
<dbReference type="PROSITE" id="PS50995">
    <property type="entry name" value="HTH_MARR_2"/>
    <property type="match status" value="1"/>
</dbReference>
<dbReference type="InterPro" id="IPR039422">
    <property type="entry name" value="MarR/SlyA-like"/>
</dbReference>
<dbReference type="PRINTS" id="PR00598">
    <property type="entry name" value="HTHMARR"/>
</dbReference>
<organism evidence="3 4">
    <name type="scientific">Quadrisphaera setariae</name>
    <dbReference type="NCBI Taxonomy" id="2593304"/>
    <lineage>
        <taxon>Bacteria</taxon>
        <taxon>Bacillati</taxon>
        <taxon>Actinomycetota</taxon>
        <taxon>Actinomycetes</taxon>
        <taxon>Kineosporiales</taxon>
        <taxon>Kineosporiaceae</taxon>
        <taxon>Quadrisphaera</taxon>
    </lineage>
</organism>
<proteinExistence type="predicted"/>
<dbReference type="EMBL" id="VKAC01000001">
    <property type="protein sequence ID" value="TXR57717.1"/>
    <property type="molecule type" value="Genomic_DNA"/>
</dbReference>
<gene>
    <name evidence="3" type="ORF">FMM08_00090</name>
</gene>
<feature type="domain" description="HTH marR-type" evidence="2">
    <location>
        <begin position="40"/>
        <end position="177"/>
    </location>
</feature>
<keyword evidence="4" id="KW-1185">Reference proteome</keyword>
<protein>
    <submittedName>
        <fullName evidence="3">MarR family transcriptional regulator</fullName>
    </submittedName>
</protein>
<sequence>MVQHSTLFPSCPHPEVARVPQTTETTAETSARTRWLDADEQRTWRTYLEATQLLTRRLNQELDESSHDLSLADYELLVRLSESPERSLRMSDLADDLVHSRSRLTHAISRLQDRGLVERRACPEDRRGVLAVMTPAGSAALEAAAPLHVTGVREHLFDQLTAEDVEALGRICTKLAEHLR</sequence>
<dbReference type="Gene3D" id="1.10.10.10">
    <property type="entry name" value="Winged helix-like DNA-binding domain superfamily/Winged helix DNA-binding domain"/>
    <property type="match status" value="1"/>
</dbReference>
<dbReference type="AlphaFoldDB" id="A0A5C8ZIM2"/>
<evidence type="ECO:0000313" key="3">
    <source>
        <dbReference type="EMBL" id="TXR57717.1"/>
    </source>
</evidence>
<dbReference type="InterPro" id="IPR036388">
    <property type="entry name" value="WH-like_DNA-bd_sf"/>
</dbReference>
<evidence type="ECO:0000256" key="1">
    <source>
        <dbReference type="SAM" id="MobiDB-lite"/>
    </source>
</evidence>
<dbReference type="PANTHER" id="PTHR33164:SF99">
    <property type="entry name" value="MARR FAMILY REGULATORY PROTEIN"/>
    <property type="match status" value="1"/>
</dbReference>
<reference evidence="3 4" key="1">
    <citation type="submission" date="2019-07" db="EMBL/GenBank/DDBJ databases">
        <title>Quadrisphaera sp. strain DD2A genome sequencing and assembly.</title>
        <authorList>
            <person name="Kim I."/>
        </authorList>
    </citation>
    <scope>NUCLEOTIDE SEQUENCE [LARGE SCALE GENOMIC DNA]</scope>
    <source>
        <strain evidence="3 4">DD2A</strain>
    </source>
</reference>
<dbReference type="OrthoDB" id="8635520at2"/>
<dbReference type="SUPFAM" id="SSF46785">
    <property type="entry name" value="Winged helix' DNA-binding domain"/>
    <property type="match status" value="1"/>
</dbReference>
<accession>A0A5C8ZIM2</accession>
<comment type="caution">
    <text evidence="3">The sequence shown here is derived from an EMBL/GenBank/DDBJ whole genome shotgun (WGS) entry which is preliminary data.</text>
</comment>
<dbReference type="Pfam" id="PF12802">
    <property type="entry name" value="MarR_2"/>
    <property type="match status" value="1"/>
</dbReference>
<dbReference type="GO" id="GO:0003700">
    <property type="term" value="F:DNA-binding transcription factor activity"/>
    <property type="evidence" value="ECO:0007669"/>
    <property type="project" value="InterPro"/>
</dbReference>
<dbReference type="InterPro" id="IPR036390">
    <property type="entry name" value="WH_DNA-bd_sf"/>
</dbReference>
<dbReference type="Proteomes" id="UP000321234">
    <property type="component" value="Unassembled WGS sequence"/>
</dbReference>
<dbReference type="SMART" id="SM00347">
    <property type="entry name" value="HTH_MARR"/>
    <property type="match status" value="1"/>
</dbReference>
<dbReference type="GO" id="GO:0006950">
    <property type="term" value="P:response to stress"/>
    <property type="evidence" value="ECO:0007669"/>
    <property type="project" value="TreeGrafter"/>
</dbReference>
<evidence type="ECO:0000259" key="2">
    <source>
        <dbReference type="PROSITE" id="PS50995"/>
    </source>
</evidence>
<feature type="region of interest" description="Disordered" evidence="1">
    <location>
        <begin position="1"/>
        <end position="28"/>
    </location>
</feature>